<dbReference type="OrthoDB" id="5417887at2759"/>
<feature type="compositionally biased region" description="Low complexity" evidence="6">
    <location>
        <begin position="262"/>
        <end position="273"/>
    </location>
</feature>
<gene>
    <name evidence="9" type="ORF">IMSHALPRED_005962</name>
</gene>
<accession>A0A8H3ID17</accession>
<keyword evidence="3 7" id="KW-1133">Transmembrane helix</keyword>
<comment type="caution">
    <text evidence="9">The sequence shown here is derived from an EMBL/GenBank/DDBJ whole genome shotgun (WGS) entry which is preliminary data.</text>
</comment>
<dbReference type="AlphaFoldDB" id="A0A8H3ID17"/>
<evidence type="ECO:0000256" key="2">
    <source>
        <dbReference type="ARBA" id="ARBA00022692"/>
    </source>
</evidence>
<dbReference type="InterPro" id="IPR052337">
    <property type="entry name" value="SAT4-like"/>
</dbReference>
<feature type="compositionally biased region" description="Basic and acidic residues" evidence="6">
    <location>
        <begin position="248"/>
        <end position="257"/>
    </location>
</feature>
<dbReference type="PANTHER" id="PTHR33048:SF164">
    <property type="entry name" value="INTEGRAL MEMBRANE PROTEIN-RELATED"/>
    <property type="match status" value="1"/>
</dbReference>
<evidence type="ECO:0000313" key="10">
    <source>
        <dbReference type="Proteomes" id="UP000664534"/>
    </source>
</evidence>
<evidence type="ECO:0000259" key="8">
    <source>
        <dbReference type="Pfam" id="PF20684"/>
    </source>
</evidence>
<dbReference type="Pfam" id="PF20684">
    <property type="entry name" value="Fung_rhodopsin"/>
    <property type="match status" value="1"/>
</dbReference>
<feature type="transmembrane region" description="Helical" evidence="7">
    <location>
        <begin position="72"/>
        <end position="92"/>
    </location>
</feature>
<feature type="region of interest" description="Disordered" evidence="6">
    <location>
        <begin position="244"/>
        <end position="290"/>
    </location>
</feature>
<proteinExistence type="inferred from homology"/>
<feature type="transmembrane region" description="Helical" evidence="7">
    <location>
        <begin position="121"/>
        <end position="142"/>
    </location>
</feature>
<keyword evidence="4 7" id="KW-0472">Membrane</keyword>
<name>A0A8H3ID17_9LECA</name>
<sequence length="355" mass="39573">MLAIICTSLVTAEVAYGTGRHYQTLDSLQKVMAVKLNWISQPFAIFSCGVGKISIALLLLRIMPKNKIRERFLYILITLLFVINIIGLAFIFGQCSPARELWEPFIKGSCLKPYVQRDVSFFRASFSALSDFLLALFPLVIIYDLQMKLAVKVGLGCAMSLGLIATGAAIVKTVQLESLTARDDYTYDTVDLVIWFSTEMYTVIIAACVPTLRPLSPLLFGRSPYRQGVPKKWNTYLSASRRKKHGYRAHDDEDAHRLQTLPPSRSYGYSGSSKENTMDTNGAGDRPPDVDVESEEVILPKPDVNEIIKTTEVDVSISQQEVAKAAPFARREATIRAENTHSYGLYGHGAEARYI</sequence>
<dbReference type="InterPro" id="IPR049326">
    <property type="entry name" value="Rhodopsin_dom_fungi"/>
</dbReference>
<keyword evidence="2 7" id="KW-0812">Transmembrane</keyword>
<comment type="similarity">
    <text evidence="5">Belongs to the SAT4 family.</text>
</comment>
<organism evidence="9 10">
    <name type="scientific">Imshaugia aleurites</name>
    <dbReference type="NCBI Taxonomy" id="172621"/>
    <lineage>
        <taxon>Eukaryota</taxon>
        <taxon>Fungi</taxon>
        <taxon>Dikarya</taxon>
        <taxon>Ascomycota</taxon>
        <taxon>Pezizomycotina</taxon>
        <taxon>Lecanoromycetes</taxon>
        <taxon>OSLEUM clade</taxon>
        <taxon>Lecanoromycetidae</taxon>
        <taxon>Lecanorales</taxon>
        <taxon>Lecanorineae</taxon>
        <taxon>Parmeliaceae</taxon>
        <taxon>Imshaugia</taxon>
    </lineage>
</organism>
<evidence type="ECO:0000313" key="9">
    <source>
        <dbReference type="EMBL" id="CAF9923557.1"/>
    </source>
</evidence>
<evidence type="ECO:0000256" key="3">
    <source>
        <dbReference type="ARBA" id="ARBA00022989"/>
    </source>
</evidence>
<feature type="domain" description="Rhodopsin" evidence="8">
    <location>
        <begin position="3"/>
        <end position="215"/>
    </location>
</feature>
<evidence type="ECO:0000256" key="6">
    <source>
        <dbReference type="SAM" id="MobiDB-lite"/>
    </source>
</evidence>
<dbReference type="PANTHER" id="PTHR33048">
    <property type="entry name" value="PTH11-LIKE INTEGRAL MEMBRANE PROTEIN (AFU_ORTHOLOGUE AFUA_5G11245)"/>
    <property type="match status" value="1"/>
</dbReference>
<comment type="subcellular location">
    <subcellularLocation>
        <location evidence="1">Membrane</location>
        <topology evidence="1">Multi-pass membrane protein</topology>
    </subcellularLocation>
</comment>
<feature type="transmembrane region" description="Helical" evidence="7">
    <location>
        <begin position="149"/>
        <end position="172"/>
    </location>
</feature>
<evidence type="ECO:0000256" key="5">
    <source>
        <dbReference type="ARBA" id="ARBA00038359"/>
    </source>
</evidence>
<dbReference type="Proteomes" id="UP000664534">
    <property type="component" value="Unassembled WGS sequence"/>
</dbReference>
<keyword evidence="10" id="KW-1185">Reference proteome</keyword>
<feature type="transmembrane region" description="Helical" evidence="7">
    <location>
        <begin position="41"/>
        <end position="60"/>
    </location>
</feature>
<evidence type="ECO:0000256" key="4">
    <source>
        <dbReference type="ARBA" id="ARBA00023136"/>
    </source>
</evidence>
<evidence type="ECO:0000256" key="7">
    <source>
        <dbReference type="SAM" id="Phobius"/>
    </source>
</evidence>
<evidence type="ECO:0000256" key="1">
    <source>
        <dbReference type="ARBA" id="ARBA00004141"/>
    </source>
</evidence>
<dbReference type="GO" id="GO:0016020">
    <property type="term" value="C:membrane"/>
    <property type="evidence" value="ECO:0007669"/>
    <property type="project" value="UniProtKB-SubCell"/>
</dbReference>
<protein>
    <recommendedName>
        <fullName evidence="8">Rhodopsin domain-containing protein</fullName>
    </recommendedName>
</protein>
<dbReference type="EMBL" id="CAJPDT010000033">
    <property type="protein sequence ID" value="CAF9923557.1"/>
    <property type="molecule type" value="Genomic_DNA"/>
</dbReference>
<reference evidence="9" key="1">
    <citation type="submission" date="2021-03" db="EMBL/GenBank/DDBJ databases">
        <authorList>
            <person name="Tagirdzhanova G."/>
        </authorList>
    </citation>
    <scope>NUCLEOTIDE SEQUENCE</scope>
</reference>